<dbReference type="RefSeq" id="XP_009525320.1">
    <property type="nucleotide sequence ID" value="XM_009527025.1"/>
</dbReference>
<feature type="coiled-coil region" evidence="1">
    <location>
        <begin position="1617"/>
        <end position="1693"/>
    </location>
</feature>
<evidence type="ECO:0000259" key="2">
    <source>
        <dbReference type="PROSITE" id="PS00028"/>
    </source>
</evidence>
<dbReference type="OMA" id="AIRLTTY"/>
<gene>
    <name evidence="3" type="ORF">PHYSODRAFT_558088</name>
</gene>
<dbReference type="STRING" id="1094619.G4Z9H1"/>
<dbReference type="KEGG" id="psoj:PHYSODRAFT_558088"/>
<feature type="coiled-coil region" evidence="1">
    <location>
        <begin position="280"/>
        <end position="335"/>
    </location>
</feature>
<feature type="coiled-coil region" evidence="1">
    <location>
        <begin position="1952"/>
        <end position="1986"/>
    </location>
</feature>
<protein>
    <recommendedName>
        <fullName evidence="2">C2H2-type domain-containing protein</fullName>
    </recommendedName>
</protein>
<keyword evidence="4" id="KW-1185">Reference proteome</keyword>
<reference evidence="3 4" key="1">
    <citation type="journal article" date="2006" name="Science">
        <title>Phytophthora genome sequences uncover evolutionary origins and mechanisms of pathogenesis.</title>
        <authorList>
            <person name="Tyler B.M."/>
            <person name="Tripathy S."/>
            <person name="Zhang X."/>
            <person name="Dehal P."/>
            <person name="Jiang R.H."/>
            <person name="Aerts A."/>
            <person name="Arredondo F.D."/>
            <person name="Baxter L."/>
            <person name="Bensasson D."/>
            <person name="Beynon J.L."/>
            <person name="Chapman J."/>
            <person name="Damasceno C.M."/>
            <person name="Dorrance A.E."/>
            <person name="Dou D."/>
            <person name="Dickerman A.W."/>
            <person name="Dubchak I.L."/>
            <person name="Garbelotto M."/>
            <person name="Gijzen M."/>
            <person name="Gordon S.G."/>
            <person name="Govers F."/>
            <person name="Grunwald N.J."/>
            <person name="Huang W."/>
            <person name="Ivors K.L."/>
            <person name="Jones R.W."/>
            <person name="Kamoun S."/>
            <person name="Krampis K."/>
            <person name="Lamour K.H."/>
            <person name="Lee M.K."/>
            <person name="McDonald W.H."/>
            <person name="Medina M."/>
            <person name="Meijer H.J."/>
            <person name="Nordberg E.K."/>
            <person name="Maclean D.J."/>
            <person name="Ospina-Giraldo M.D."/>
            <person name="Morris P.F."/>
            <person name="Phuntumart V."/>
            <person name="Putnam N.H."/>
            <person name="Rash S."/>
            <person name="Rose J.K."/>
            <person name="Sakihama Y."/>
            <person name="Salamov A.A."/>
            <person name="Savidor A."/>
            <person name="Scheuring C.F."/>
            <person name="Smith B.M."/>
            <person name="Sobral B.W."/>
            <person name="Terry A."/>
            <person name="Torto-Alalibo T.A."/>
            <person name="Win J."/>
            <person name="Xu Z."/>
            <person name="Zhang H."/>
            <person name="Grigoriev I.V."/>
            <person name="Rokhsar D.S."/>
            <person name="Boore J.L."/>
        </authorList>
    </citation>
    <scope>NUCLEOTIDE SEQUENCE [LARGE SCALE GENOMIC DNA]</scope>
    <source>
        <strain evidence="3 4">P6497</strain>
    </source>
</reference>
<feature type="coiled-coil region" evidence="1">
    <location>
        <begin position="605"/>
        <end position="635"/>
    </location>
</feature>
<dbReference type="PROSITE" id="PS00028">
    <property type="entry name" value="ZINC_FINGER_C2H2_1"/>
    <property type="match status" value="1"/>
</dbReference>
<sequence>MIGPLVDQAKDAARHYKEVAMVEGKKALATAWKYAELPPLRDRRLLRQHVVHVHEMDAETMKYSRIHDRVREELDDAQQMEEELHFGLKKRNKRHAPLLNRFQELKTEADRAQREQMMEAIEQRGRRRRRRRRRSGSLDAKRAFERLQTTSSIGVFDTAYEPGEWNSAIEGGHRTGLDEHTVGISTTRGFIIENEKKRIELLEIQSKVTMLREKLEQVEQAKTNLGLDMRTILERKDHLLQEIKQVRAEQDDLNDVLAGPPRRDPSEREKQQFHTLVTRRAAYMKQLKDLDSRIANIQKRTEIVHRSEASFLPMLKQAEEKLAEVQAQVGAIEKERHELPVVVGKAIFQPEGEGTESMPVQVTKPFIDPTKLLNQVTMESKFEILKIAVAPVNEHYKKSKTHAIEAWKVNEFRSLAEQEQDSAKARLVKVRDRYVELQNTALRSDIVHAIQKFHVNDNKLRRCIFPLKGSIEWWSHQVPKKSMGLAYSVETNSIILAEGETTGKITGCIHLPKRCFYTIQMSVGIQRVGAEIDGSDADLDLDKLTEDWKLYIGPETDSLQHHTFRDLGGKILRTGDLTFEFSGYRLCFCLEVTHKGITDPKRKTLRYVLSNAARYEERLEDFREEENRVRLLQKEKHFVSELVKTMRMQSKKTSSQRATELLLELIQVERSKTKMWDSTLFHGHFQRFKRAEYVNMLRGEIKKEIAVQIDHSIALRQGRVSESELLAAGTPVVIDNSVQGKRKEISRVDFQARKSALMEPKRLAVQKFLGDFCSFKSLIVGRGNSLTGSYRKETMIVGVRYEWREARMKLHVMHKLCGPSSSVVDTTEMNLSVKTEWFQLDNANAVFLASSCARILRRWRREEAEARVLVVAKDAKIEQLQQETQKNIQEENDAAIREAKEDEILSQQMQQELARREKLFYADAIRLTTYNEAVSSQIDFQVQRKLNVLQQTSKSPINITPIVHEVKENFAKQFVQGKLALVKKTWERKTKRVSSKRTKAWKEREFRIRQEQELVKEVNESNEGDLAALKSNQEQRAREEMLRIPNFQAAIEQAFDCEHLELKAWGTKYDFGLKCKKCGKEMSKSCDDPNHARGGHVELDEDVRIHRAQVTSGAAFRFESADHLHKVENERLRLEKEARSIEQEEAMLYDRVDPKSIDDFNYRHGINRGILLENADSSDPLYPRLVQDIHRASHQDEILFHGRLRNFNFRIQQIFKQHAECTRRLEMQRAFLENANQENETVLKKLPLIGADHARAVTLIEEDAAVLKRLEEAKVALIAAQKEREAAYYAIEGVEEEAEFSEFHAPALIKSSDEMSAIFKRIQAEFDFVKQQLGTAKERLNKAEGERSKVDSLMNRLYCRTQNSVLRTRYGFVKVKYYRTEDNCVVVSPLHWEATLFIPMDEILAYEAMYREDEGSAMAEEDEKEKEEVLLTETICQDELELQFNYEMEGRKRSIESARKEALHLQRRGRVYPPRIRRPLTQRPSRFDTKRVTRASEKRLAMATIEQQLLAKEKKLRNESLRERNTISVNSLAREVYGELLADIVNELCAEKIHQGKHEADELLRSKCSAVIVATDQEIAPSGALVAPLLGLDRLWVSRKQKYTILYSTWRQEYAKLQLVRDEMARREELRRLAEEERLRLEARRKEMLAEERLCRTFYLEEIVLYMQERKAMANAEMEMREYLRQLELEAMKTKYSKMVEDRNRVNDKAARRLEIKLGKNEQHRLHREWRQIKIEDELSMQIREKEIADALAEALERQFDKYLADQLAQGKLSAELEASRIAERLREAQQVAMEKRRAFEAKMVQERMIATVETFYALSRAEVEWMDAVERAKFWQRRAPPLEENLRKMEPELKRIQEERERVVNDAKSKREYADKCKKRIAEADISLSRAIQEKEKAMLKYKRVHKLNATIDSEVLHGRVQRFRTVYLRDRLHVQYFALLTYSIIRRALVECSEREITRLQEQIKKLEQERLFKSKEVSVLQRKRRRALRMRLRRAELNKLMFGHSRRRLLKEMFQRWTKLWSERNRVRASFKLKHEMLLQKQKLTMTTSSPLLKQQSLVRENKPAADIPTRLSTMHDHQRRLLQCRLCRQKYSEEQNNRYSCTYHPGTYEFACVRTCETRRNASSGPAAVPASCMMHRAKRWLCCDETEEGRYGSSGCARRFHLPARNNPELEQLVDTKTAQEQTILDQVNQQLLELRERDVVGKMKFATKSVVTKMEQELAKQRATAARFHTLDRRS</sequence>
<organism evidence="3 4">
    <name type="scientific">Phytophthora sojae (strain P6497)</name>
    <name type="common">Soybean stem and root rot agent</name>
    <name type="synonym">Phytophthora megasperma f. sp. glycines</name>
    <dbReference type="NCBI Taxonomy" id="1094619"/>
    <lineage>
        <taxon>Eukaryota</taxon>
        <taxon>Sar</taxon>
        <taxon>Stramenopiles</taxon>
        <taxon>Oomycota</taxon>
        <taxon>Peronosporomycetes</taxon>
        <taxon>Peronosporales</taxon>
        <taxon>Peronosporaceae</taxon>
        <taxon>Phytophthora</taxon>
    </lineage>
</organism>
<evidence type="ECO:0000313" key="4">
    <source>
        <dbReference type="Proteomes" id="UP000002640"/>
    </source>
</evidence>
<feature type="domain" description="C2H2-type" evidence="2">
    <location>
        <begin position="1075"/>
        <end position="1096"/>
    </location>
</feature>
<dbReference type="EMBL" id="JH159153">
    <property type="protein sequence ID" value="EGZ22603.1"/>
    <property type="molecule type" value="Genomic_DNA"/>
</dbReference>
<dbReference type="InParanoid" id="G4Z9H1"/>
<accession>G4Z9H1</accession>
<name>G4Z9H1_PHYSP</name>
<dbReference type="Proteomes" id="UP000002640">
    <property type="component" value="Unassembled WGS sequence"/>
</dbReference>
<keyword evidence="1" id="KW-0175">Coiled coil</keyword>
<evidence type="ECO:0000256" key="1">
    <source>
        <dbReference type="SAM" id="Coils"/>
    </source>
</evidence>
<proteinExistence type="predicted"/>
<dbReference type="GeneID" id="20663304"/>
<dbReference type="InterPro" id="IPR013087">
    <property type="entry name" value="Znf_C2H2_type"/>
</dbReference>
<dbReference type="SMR" id="G4Z9H1"/>
<evidence type="ECO:0000313" key="3">
    <source>
        <dbReference type="EMBL" id="EGZ22603.1"/>
    </source>
</evidence>
<feature type="coiled-coil region" evidence="1">
    <location>
        <begin position="201"/>
        <end position="256"/>
    </location>
</feature>